<comment type="caution">
    <text evidence="1">The sequence shown here is derived from an EMBL/GenBank/DDBJ whole genome shotgun (WGS) entry which is preliminary data.</text>
</comment>
<name>A0ABN1E7Y4_9GAMM</name>
<evidence type="ECO:0008006" key="3">
    <source>
        <dbReference type="Google" id="ProtNLM"/>
    </source>
</evidence>
<organism evidence="1 2">
    <name type="scientific">Rheinheimera aquimaris</name>
    <dbReference type="NCBI Taxonomy" id="412437"/>
    <lineage>
        <taxon>Bacteria</taxon>
        <taxon>Pseudomonadati</taxon>
        <taxon>Pseudomonadota</taxon>
        <taxon>Gammaproteobacteria</taxon>
        <taxon>Chromatiales</taxon>
        <taxon>Chromatiaceae</taxon>
        <taxon>Rheinheimera</taxon>
    </lineage>
</organism>
<dbReference type="EMBL" id="BAAAEO010000005">
    <property type="protein sequence ID" value="GAA0561048.1"/>
    <property type="molecule type" value="Genomic_DNA"/>
</dbReference>
<evidence type="ECO:0000313" key="1">
    <source>
        <dbReference type="EMBL" id="GAA0561048.1"/>
    </source>
</evidence>
<gene>
    <name evidence="1" type="ORF">GCM10009098_31410</name>
</gene>
<accession>A0ABN1E7Y4</accession>
<sequence>MSSMQPLDKQKTENWLTSKEAKKVLKVSDCYLMHMRLAGKLQFRKEGNRFFYLLPKHAEK</sequence>
<keyword evidence="2" id="KW-1185">Reference proteome</keyword>
<dbReference type="RefSeq" id="WP_226767945.1">
    <property type="nucleotide sequence ID" value="NZ_BAAAEO010000005.1"/>
</dbReference>
<evidence type="ECO:0000313" key="2">
    <source>
        <dbReference type="Proteomes" id="UP001501169"/>
    </source>
</evidence>
<dbReference type="Proteomes" id="UP001501169">
    <property type="component" value="Unassembled WGS sequence"/>
</dbReference>
<reference evidence="1 2" key="1">
    <citation type="journal article" date="2019" name="Int. J. Syst. Evol. Microbiol.">
        <title>The Global Catalogue of Microorganisms (GCM) 10K type strain sequencing project: providing services to taxonomists for standard genome sequencing and annotation.</title>
        <authorList>
            <consortium name="The Broad Institute Genomics Platform"/>
            <consortium name="The Broad Institute Genome Sequencing Center for Infectious Disease"/>
            <person name="Wu L."/>
            <person name="Ma J."/>
        </authorList>
    </citation>
    <scope>NUCLEOTIDE SEQUENCE [LARGE SCALE GENOMIC DNA]</scope>
    <source>
        <strain evidence="1 2">JCM 14331</strain>
    </source>
</reference>
<proteinExistence type="predicted"/>
<protein>
    <recommendedName>
        <fullName evidence="3">DNA-binding protein</fullName>
    </recommendedName>
</protein>